<keyword evidence="1 5" id="KW-0732">Signal</keyword>
<reference evidence="7 8" key="1">
    <citation type="submission" date="2013-11" db="EMBL/GenBank/DDBJ databases">
        <title>Genome sequencing of Stegodyphus mimosarum.</title>
        <authorList>
            <person name="Bechsgaard J."/>
        </authorList>
    </citation>
    <scope>NUCLEOTIDE SEQUENCE [LARGE SCALE GENOMIC DNA]</scope>
</reference>
<evidence type="ECO:0000256" key="5">
    <source>
        <dbReference type="SAM" id="SignalP"/>
    </source>
</evidence>
<evidence type="ECO:0000256" key="4">
    <source>
        <dbReference type="SAM" id="MobiDB-lite"/>
    </source>
</evidence>
<dbReference type="InterPro" id="IPR052444">
    <property type="entry name" value="Spz/Toll_ligand-like"/>
</dbReference>
<evidence type="ECO:0000256" key="2">
    <source>
        <dbReference type="ARBA" id="ARBA00023157"/>
    </source>
</evidence>
<evidence type="ECO:0000256" key="1">
    <source>
        <dbReference type="ARBA" id="ARBA00022729"/>
    </source>
</evidence>
<dbReference type="EMBL" id="KK119645">
    <property type="protein sequence ID" value="KFM76306.1"/>
    <property type="molecule type" value="Genomic_DNA"/>
</dbReference>
<feature type="non-terminal residue" evidence="7">
    <location>
        <position position="425"/>
    </location>
</feature>
<organism evidence="7 8">
    <name type="scientific">Stegodyphus mimosarum</name>
    <name type="common">African social velvet spider</name>
    <dbReference type="NCBI Taxonomy" id="407821"/>
    <lineage>
        <taxon>Eukaryota</taxon>
        <taxon>Metazoa</taxon>
        <taxon>Ecdysozoa</taxon>
        <taxon>Arthropoda</taxon>
        <taxon>Chelicerata</taxon>
        <taxon>Arachnida</taxon>
        <taxon>Araneae</taxon>
        <taxon>Araneomorphae</taxon>
        <taxon>Entelegynae</taxon>
        <taxon>Eresoidea</taxon>
        <taxon>Eresidae</taxon>
        <taxon>Stegodyphus</taxon>
    </lineage>
</organism>
<dbReference type="GO" id="GO:0008083">
    <property type="term" value="F:growth factor activity"/>
    <property type="evidence" value="ECO:0007669"/>
    <property type="project" value="TreeGrafter"/>
</dbReference>
<dbReference type="SUPFAM" id="SSF57501">
    <property type="entry name" value="Cystine-knot cytokines"/>
    <property type="match status" value="1"/>
</dbReference>
<feature type="compositionally biased region" description="Polar residues" evidence="4">
    <location>
        <begin position="147"/>
        <end position="159"/>
    </location>
</feature>
<feature type="chain" id="PRO_5001830574" evidence="5">
    <location>
        <begin position="21"/>
        <end position="425"/>
    </location>
</feature>
<keyword evidence="8" id="KW-1185">Reference proteome</keyword>
<dbReference type="InterPro" id="IPR029034">
    <property type="entry name" value="Cystine-knot_cytokine"/>
</dbReference>
<gene>
    <name evidence="7" type="ORF">X975_11101</name>
</gene>
<sequence length="425" mass="48757">MMALLTHACFLFCHPTPWRTYQPLFLPGPQFCPDTGRTVCTTVDYYPTDQIYHLLTSARSQVFNLTSLFVDERMGDIEPNIAQLPTQPPYYHNGYRSSQSPPNGRYSGGYNNWNTPASERAVSYPAQPQNRWRQVGQPQGNNGQPLTAVSRTTYTSNARRQSRARDLSDQRRDFDSRNPTGMPGYNYDTPTRQNTNPNGGEDHYDYRGVTQLNRLEPPKNLVYENPQRLESRNFSGYYEQEAHRYQEPYQIQPPYTQHNIKGQPAYPRITTRPQPNGNWKGSPLQMDYNKASTSATPYSGSSSSRFVANRRERRNQDVEVACQVQSTYVPPRAALSDSSEWKYIVNVPERDRRFSQVVRVDVCMNEGQPCSSRLSLPFGFESRCRQKYIKKKLLSLNADGQGTSEGNFFIPSCCVCEITRPNRKK</sequence>
<proteinExistence type="predicted"/>
<feature type="region of interest" description="Disordered" evidence="4">
    <location>
        <begin position="80"/>
        <end position="203"/>
    </location>
</feature>
<dbReference type="GO" id="GO:0005615">
    <property type="term" value="C:extracellular space"/>
    <property type="evidence" value="ECO:0007669"/>
    <property type="project" value="UniProtKB-ARBA"/>
</dbReference>
<dbReference type="AlphaFoldDB" id="A0A087UG17"/>
<evidence type="ECO:0000313" key="7">
    <source>
        <dbReference type="EMBL" id="KFM76306.1"/>
    </source>
</evidence>
<dbReference type="GO" id="GO:0021556">
    <property type="term" value="P:central nervous system formation"/>
    <property type="evidence" value="ECO:0007669"/>
    <property type="project" value="TreeGrafter"/>
</dbReference>
<dbReference type="PANTHER" id="PTHR23199">
    <property type="entry name" value="NEUROTROPHIN 1-RELATED"/>
    <property type="match status" value="1"/>
</dbReference>
<accession>A0A087UG17</accession>
<dbReference type="InterPro" id="IPR032104">
    <property type="entry name" value="Spaetzle"/>
</dbReference>
<dbReference type="Proteomes" id="UP000054359">
    <property type="component" value="Unassembled WGS sequence"/>
</dbReference>
<protein>
    <submittedName>
        <fullName evidence="7">Protein spaetzle</fullName>
    </submittedName>
</protein>
<feature type="domain" description="Spaetzle" evidence="6">
    <location>
        <begin position="321"/>
        <end position="418"/>
    </location>
</feature>
<keyword evidence="2" id="KW-1015">Disulfide bond</keyword>
<dbReference type="GO" id="GO:0045087">
    <property type="term" value="P:innate immune response"/>
    <property type="evidence" value="ECO:0007669"/>
    <property type="project" value="TreeGrafter"/>
</dbReference>
<feature type="signal peptide" evidence="5">
    <location>
        <begin position="1"/>
        <end position="20"/>
    </location>
</feature>
<dbReference type="Pfam" id="PF16077">
    <property type="entry name" value="Spaetzle"/>
    <property type="match status" value="1"/>
</dbReference>
<feature type="compositionally biased region" description="Basic and acidic residues" evidence="4">
    <location>
        <begin position="163"/>
        <end position="176"/>
    </location>
</feature>
<name>A0A087UG17_STEMI</name>
<keyword evidence="3" id="KW-0325">Glycoprotein</keyword>
<evidence type="ECO:0000259" key="6">
    <source>
        <dbReference type="Pfam" id="PF16077"/>
    </source>
</evidence>
<dbReference type="OMA" id="GPQFCPD"/>
<feature type="compositionally biased region" description="Polar residues" evidence="4">
    <location>
        <begin position="188"/>
        <end position="198"/>
    </location>
</feature>
<feature type="compositionally biased region" description="Low complexity" evidence="4">
    <location>
        <begin position="136"/>
        <end position="145"/>
    </location>
</feature>
<evidence type="ECO:0000313" key="8">
    <source>
        <dbReference type="Proteomes" id="UP000054359"/>
    </source>
</evidence>
<evidence type="ECO:0000256" key="3">
    <source>
        <dbReference type="ARBA" id="ARBA00023180"/>
    </source>
</evidence>
<dbReference type="Gene3D" id="2.10.90.10">
    <property type="entry name" value="Cystine-knot cytokines"/>
    <property type="match status" value="1"/>
</dbReference>
<dbReference type="OrthoDB" id="7933576at2759"/>
<dbReference type="GO" id="GO:0005121">
    <property type="term" value="F:Toll binding"/>
    <property type="evidence" value="ECO:0007669"/>
    <property type="project" value="TreeGrafter"/>
</dbReference>
<dbReference type="PANTHER" id="PTHR23199:SF13">
    <property type="entry name" value="PROTEIN SPAETZLE 3"/>
    <property type="match status" value="1"/>
</dbReference>